<name>A0A9R1W527_LACSA</name>
<protein>
    <recommendedName>
        <fullName evidence="3">MULE transposase domain-containing protein</fullName>
    </recommendedName>
</protein>
<gene>
    <name evidence="1" type="ORF">LSAT_V11C300140620</name>
</gene>
<dbReference type="PANTHER" id="PTHR31973:SF189">
    <property type="entry name" value="TRANSPOSASE, MUDR, PLANT, MULE TRANSPOSASE DOMAIN PROTEIN-RELATED"/>
    <property type="match status" value="1"/>
</dbReference>
<keyword evidence="2" id="KW-1185">Reference proteome</keyword>
<comment type="caution">
    <text evidence="1">The sequence shown here is derived from an EMBL/GenBank/DDBJ whole genome shotgun (WGS) entry which is preliminary data.</text>
</comment>
<organism evidence="1 2">
    <name type="scientific">Lactuca sativa</name>
    <name type="common">Garden lettuce</name>
    <dbReference type="NCBI Taxonomy" id="4236"/>
    <lineage>
        <taxon>Eukaryota</taxon>
        <taxon>Viridiplantae</taxon>
        <taxon>Streptophyta</taxon>
        <taxon>Embryophyta</taxon>
        <taxon>Tracheophyta</taxon>
        <taxon>Spermatophyta</taxon>
        <taxon>Magnoliopsida</taxon>
        <taxon>eudicotyledons</taxon>
        <taxon>Gunneridae</taxon>
        <taxon>Pentapetalae</taxon>
        <taxon>asterids</taxon>
        <taxon>campanulids</taxon>
        <taxon>Asterales</taxon>
        <taxon>Asteraceae</taxon>
        <taxon>Cichorioideae</taxon>
        <taxon>Cichorieae</taxon>
        <taxon>Lactucinae</taxon>
        <taxon>Lactuca</taxon>
    </lineage>
</organism>
<evidence type="ECO:0000313" key="2">
    <source>
        <dbReference type="Proteomes" id="UP000235145"/>
    </source>
</evidence>
<evidence type="ECO:0000313" key="1">
    <source>
        <dbReference type="EMBL" id="KAJ0216567.1"/>
    </source>
</evidence>
<dbReference type="EMBL" id="NBSK02000003">
    <property type="protein sequence ID" value="KAJ0216567.1"/>
    <property type="molecule type" value="Genomic_DNA"/>
</dbReference>
<sequence>MSQCRRAKKCALSLVEGTVAENYARIWSYGEEIKRSNPGSTAKIFVDTMPDAELLCVVGRDANNGIFPISWAVVCVENKENWKLFNENLVEDLQC</sequence>
<dbReference type="AlphaFoldDB" id="A0A9R1W527"/>
<reference evidence="1 2" key="1">
    <citation type="journal article" date="2017" name="Nat. Commun.">
        <title>Genome assembly with in vitro proximity ligation data and whole-genome triplication in lettuce.</title>
        <authorList>
            <person name="Reyes-Chin-Wo S."/>
            <person name="Wang Z."/>
            <person name="Yang X."/>
            <person name="Kozik A."/>
            <person name="Arikit S."/>
            <person name="Song C."/>
            <person name="Xia L."/>
            <person name="Froenicke L."/>
            <person name="Lavelle D.O."/>
            <person name="Truco M.J."/>
            <person name="Xia R."/>
            <person name="Zhu S."/>
            <person name="Xu C."/>
            <person name="Xu H."/>
            <person name="Xu X."/>
            <person name="Cox K."/>
            <person name="Korf I."/>
            <person name="Meyers B.C."/>
            <person name="Michelmore R.W."/>
        </authorList>
    </citation>
    <scope>NUCLEOTIDE SEQUENCE [LARGE SCALE GENOMIC DNA]</scope>
    <source>
        <strain evidence="2">cv. Salinas</strain>
        <tissue evidence="1">Seedlings</tissue>
    </source>
</reference>
<proteinExistence type="predicted"/>
<dbReference type="Proteomes" id="UP000235145">
    <property type="component" value="Unassembled WGS sequence"/>
</dbReference>
<evidence type="ECO:0008006" key="3">
    <source>
        <dbReference type="Google" id="ProtNLM"/>
    </source>
</evidence>
<accession>A0A9R1W527</accession>
<dbReference type="PANTHER" id="PTHR31973">
    <property type="entry name" value="POLYPROTEIN, PUTATIVE-RELATED"/>
    <property type="match status" value="1"/>
</dbReference>